<dbReference type="VEuPathDB" id="MicrosporidiaDB:NEQG_02433"/>
<feature type="chain" id="PRO_5003670869" evidence="1">
    <location>
        <begin position="21"/>
        <end position="904"/>
    </location>
</feature>
<dbReference type="HOGENOM" id="CLU_013840_0_0_1"/>
<dbReference type="InParanoid" id="I3EDL3"/>
<evidence type="ECO:0000313" key="3">
    <source>
        <dbReference type="Proteomes" id="UP000002872"/>
    </source>
</evidence>
<keyword evidence="1" id="KW-0732">Signal</keyword>
<dbReference type="EMBL" id="GL870883">
    <property type="protein sequence ID" value="EIJ87310.1"/>
    <property type="molecule type" value="Genomic_DNA"/>
</dbReference>
<organism evidence="2 3">
    <name type="scientific">Nematocida parisii (strain ERTm3)</name>
    <name type="common">Nematode killer fungus</name>
    <dbReference type="NCBI Taxonomy" id="935791"/>
    <lineage>
        <taxon>Eukaryota</taxon>
        <taxon>Fungi</taxon>
        <taxon>Fungi incertae sedis</taxon>
        <taxon>Microsporidia</taxon>
        <taxon>Nematocida</taxon>
    </lineage>
</organism>
<keyword evidence="3" id="KW-1185">Reference proteome</keyword>
<proteinExistence type="predicted"/>
<feature type="signal peptide" evidence="1">
    <location>
        <begin position="1"/>
        <end position="20"/>
    </location>
</feature>
<name>I3EDL3_NEMP3</name>
<reference evidence="2" key="1">
    <citation type="submission" date="2011-01" db="EMBL/GenBank/DDBJ databases">
        <title>The Genome Sequence of Nematocida parisii strain ERTm3.</title>
        <authorList>
            <consortium name="The Broad Institute Genome Sequencing Platform"/>
            <consortium name="The Broad Institute Genome Sequencing Center for Infectious Disease"/>
            <person name="Cuomo C."/>
            <person name="Troemel E."/>
            <person name="Young S.K."/>
            <person name="Zeng Q."/>
            <person name="Gargeya S."/>
            <person name="Fitzgerald M."/>
            <person name="Haas B."/>
            <person name="Abouelleil A."/>
            <person name="Alvarado L."/>
            <person name="Arachchi H.M."/>
            <person name="Berlin A."/>
            <person name="Chapman S.B."/>
            <person name="Gearin G."/>
            <person name="Goldberg J."/>
            <person name="Griggs A."/>
            <person name="Gujja S."/>
            <person name="Hansen M."/>
            <person name="Heiman D."/>
            <person name="Howarth C."/>
            <person name="Larimer J."/>
            <person name="Lui A."/>
            <person name="MacDonald P.J.P."/>
            <person name="McCowen C."/>
            <person name="Montmayeur A."/>
            <person name="Murphy C."/>
            <person name="Neiman D."/>
            <person name="Pearson M."/>
            <person name="Priest M."/>
            <person name="Roberts A."/>
            <person name="Saif S."/>
            <person name="Shea T."/>
            <person name="Sisk P."/>
            <person name="Stolte C."/>
            <person name="Sykes S."/>
            <person name="Wortman J."/>
            <person name="Nusbaum C."/>
            <person name="Birren B."/>
        </authorList>
    </citation>
    <scope>NUCLEOTIDE SEQUENCE</scope>
    <source>
        <strain evidence="2">ERTm3</strain>
    </source>
</reference>
<dbReference type="AlphaFoldDB" id="I3EDL3"/>
<evidence type="ECO:0000256" key="1">
    <source>
        <dbReference type="SAM" id="SignalP"/>
    </source>
</evidence>
<dbReference type="Proteomes" id="UP000002872">
    <property type="component" value="Unassembled WGS sequence"/>
</dbReference>
<accession>I3EDL3</accession>
<gene>
    <name evidence="2" type="ORF">NEQG_02433</name>
</gene>
<evidence type="ECO:0000313" key="2">
    <source>
        <dbReference type="EMBL" id="EIJ87310.1"/>
    </source>
</evidence>
<dbReference type="OrthoDB" id="10304870at2759"/>
<protein>
    <submittedName>
        <fullName evidence="2">Uncharacterized protein</fullName>
    </submittedName>
</protein>
<sequence>MKSRTEVLIMALLYIQAVIGTADKIESNGRGYKRKNERDLDCINNVYNAEREQGTSTQNVYQNSDLPNKVYLAENASAGMCILEALAKSLNKEEFNLPEIRRRNSAFIRKSEVNSYKTRNIDKANGIIYYLNYRCNKQLDVHSLERNCIFKNICKFKFRNVQNEIENTAVVNRSAEFIKHWSNENSKNIWLLIKDLGDSITERIFVIKEYLCNSSNTIGKKTNPGYYPDILKDIVEYSIKHGPYTYSYKEFTIFASAPGMHLNKKETLGDIWVKKRINMYYCLSSMIVMQQNACTSEDSDGELKIKLNHILCIPEIYEDMRIISNESVNHLIHLIKQNVLKVNTTENIQACDIIIMFSVISYLIGIAQKNTELVDMHFFIIKDKIFKGNSQNNSLPNVFNYVLFVMSKFYYYSSNLASVENDWRYSLSSLESMKHMALSSDGSHCLLGGSILSDKYYDFKAEVLEYTYVNNRFVVNNINLYFDVNSRQKFIPLSINYHYHVQFVDITKQTIEMVHLPFFIKSDENSSLLVCIHSIKDIVMYLHILYCKETRQPNKKCKAIYPFKFTHSTKTWSIINFTSEDMSKTIKQIESTGCNVVFYLIEENMSTAELIFAEFYNPDHADSAEQNIIHENIRMKMPNNTHEVFRIPTFLSPLLVSSIIFSGYSGYIPPNRFAKDQFYTDLIPIKLTRNTMKYNQNESALINENTEHAQESSKYTKYYYTDFIIRNSNDIYEDINCYLMNIEYTSVNNTSCTIKWTVKMSQNISEYTKYTFNSASIDHRNSTSKCIKPAIASFMDTVLRRHPSRDTINYGFCLYKTPCNADYKYSPIFCSTAADLFGILRNNPKLPLFFGNPRLEISTCIKKQEILNSSDGIIFIKSSNYRMSNYGLHAEIIDILTQKFNSYL</sequence>